<organism evidence="1 2">
    <name type="scientific">Anopheles atroparvus</name>
    <name type="common">European mosquito</name>
    <dbReference type="NCBI Taxonomy" id="41427"/>
    <lineage>
        <taxon>Eukaryota</taxon>
        <taxon>Metazoa</taxon>
        <taxon>Ecdysozoa</taxon>
        <taxon>Arthropoda</taxon>
        <taxon>Hexapoda</taxon>
        <taxon>Insecta</taxon>
        <taxon>Pterygota</taxon>
        <taxon>Neoptera</taxon>
        <taxon>Endopterygota</taxon>
        <taxon>Diptera</taxon>
        <taxon>Nematocera</taxon>
        <taxon>Culicoidea</taxon>
        <taxon>Culicidae</taxon>
        <taxon>Anophelinae</taxon>
        <taxon>Anopheles</taxon>
    </lineage>
</organism>
<reference evidence="1" key="1">
    <citation type="submission" date="2024-04" db="UniProtKB">
        <authorList>
            <consortium name="EnsemblMetazoa"/>
        </authorList>
    </citation>
    <scope>IDENTIFICATION</scope>
    <source>
        <strain evidence="1">EBRO</strain>
    </source>
</reference>
<name>A0AAG5DL07_ANOAO</name>
<keyword evidence="2" id="KW-1185">Reference proteome</keyword>
<evidence type="ECO:0000313" key="2">
    <source>
        <dbReference type="Proteomes" id="UP000075880"/>
    </source>
</evidence>
<dbReference type="Proteomes" id="UP000075880">
    <property type="component" value="Unassembled WGS sequence"/>
</dbReference>
<protein>
    <submittedName>
        <fullName evidence="1">Uncharacterized protein</fullName>
    </submittedName>
</protein>
<dbReference type="AlphaFoldDB" id="A0AAG5DL07"/>
<dbReference type="EnsemblMetazoa" id="ENSAATROPT013193">
    <property type="protein sequence ID" value="ENSAATROPP011992"/>
    <property type="gene ID" value="ENSAATROPG010733"/>
</dbReference>
<proteinExistence type="predicted"/>
<evidence type="ECO:0000313" key="1">
    <source>
        <dbReference type="EnsemblMetazoa" id="ENSAATROPP011992"/>
    </source>
</evidence>
<accession>A0AAG5DL07</accession>
<sequence>YLDKRFRVSLAFLSEGVSLGGVVYRVIQRGIDKIFRSWTALCDEDDGCDGELNVPRSIKGTSTPLLPPVTIEAVFASGEVVLAARLR</sequence>